<evidence type="ECO:0000259" key="5">
    <source>
        <dbReference type="PROSITE" id="PS51635"/>
    </source>
</evidence>
<evidence type="ECO:0000313" key="6">
    <source>
        <dbReference type="EMBL" id="BBM41276.1"/>
    </source>
</evidence>
<feature type="domain" description="PNPLA" evidence="5">
    <location>
        <begin position="7"/>
        <end position="173"/>
    </location>
</feature>
<dbReference type="CDD" id="cd07208">
    <property type="entry name" value="Pat_hypo_Ecoli_yjju_like"/>
    <property type="match status" value="1"/>
</dbReference>
<evidence type="ECO:0000256" key="3">
    <source>
        <dbReference type="ARBA" id="ARBA00023098"/>
    </source>
</evidence>
<dbReference type="EMBL" id="AP019827">
    <property type="protein sequence ID" value="BBM41276.1"/>
    <property type="molecule type" value="Genomic_DNA"/>
</dbReference>
<dbReference type="SUPFAM" id="SSF52151">
    <property type="entry name" value="FabD/lysophospholipase-like"/>
    <property type="match status" value="1"/>
</dbReference>
<dbReference type="PANTHER" id="PTHR14226">
    <property type="entry name" value="NEUROPATHY TARGET ESTERASE/SWISS CHEESE D.MELANOGASTER"/>
    <property type="match status" value="1"/>
</dbReference>
<keyword evidence="7" id="KW-1185">Reference proteome</keyword>
<evidence type="ECO:0000256" key="1">
    <source>
        <dbReference type="ARBA" id="ARBA00022801"/>
    </source>
</evidence>
<dbReference type="InterPro" id="IPR045943">
    <property type="entry name" value="DUF6363"/>
</dbReference>
<feature type="short sequence motif" description="DGA/G" evidence="4">
    <location>
        <begin position="160"/>
        <end position="162"/>
    </location>
</feature>
<feature type="active site" description="Nucleophile" evidence="4">
    <location>
        <position position="40"/>
    </location>
</feature>
<evidence type="ECO:0000313" key="7">
    <source>
        <dbReference type="Proteomes" id="UP000322617"/>
    </source>
</evidence>
<accession>A0A510JPW4</accession>
<dbReference type="AlphaFoldDB" id="A0A510JPW4"/>
<keyword evidence="2 4" id="KW-0442">Lipid degradation</keyword>
<dbReference type="GO" id="GO:0016787">
    <property type="term" value="F:hydrolase activity"/>
    <property type="evidence" value="ECO:0007669"/>
    <property type="project" value="UniProtKB-UniRule"/>
</dbReference>
<dbReference type="PROSITE" id="PS51635">
    <property type="entry name" value="PNPLA"/>
    <property type="match status" value="1"/>
</dbReference>
<dbReference type="KEGG" id="lsz:JCM16776_1500"/>
<dbReference type="InterPro" id="IPR002641">
    <property type="entry name" value="PNPLA_dom"/>
</dbReference>
<feature type="short sequence motif" description="GXSXG" evidence="4">
    <location>
        <begin position="38"/>
        <end position="42"/>
    </location>
</feature>
<reference evidence="6 7" key="1">
    <citation type="submission" date="2019-07" db="EMBL/GenBank/DDBJ databases">
        <title>Complete Genome Sequence of Leptotrichia shahii Strain JCM 16776.</title>
        <authorList>
            <person name="Watanabe S."/>
            <person name="Cui L."/>
        </authorList>
    </citation>
    <scope>NUCLEOTIDE SEQUENCE [LARGE SCALE GENOMIC DNA]</scope>
    <source>
        <strain evidence="6 7">JCM16776</strain>
    </source>
</reference>
<name>A0A510JPW4_9FUSO</name>
<dbReference type="PANTHER" id="PTHR14226:SF25">
    <property type="entry name" value="PHOSPHOESTERASE"/>
    <property type="match status" value="1"/>
</dbReference>
<evidence type="ECO:0000256" key="4">
    <source>
        <dbReference type="PROSITE-ProRule" id="PRU01161"/>
    </source>
</evidence>
<dbReference type="Pfam" id="PF19890">
    <property type="entry name" value="DUF6363"/>
    <property type="match status" value="1"/>
</dbReference>
<organism evidence="6 7">
    <name type="scientific">Leptotrichia shahii</name>
    <dbReference type="NCBI Taxonomy" id="157691"/>
    <lineage>
        <taxon>Bacteria</taxon>
        <taxon>Fusobacteriati</taxon>
        <taxon>Fusobacteriota</taxon>
        <taxon>Fusobacteriia</taxon>
        <taxon>Fusobacteriales</taxon>
        <taxon>Leptotrichiaceae</taxon>
        <taxon>Leptotrichia</taxon>
    </lineage>
</organism>
<dbReference type="STRING" id="1122172.GCA_000373045_01551"/>
<dbReference type="RefSeq" id="WP_018451167.1">
    <property type="nucleotide sequence ID" value="NZ_AP019827.1"/>
</dbReference>
<keyword evidence="3 4" id="KW-0443">Lipid metabolism</keyword>
<dbReference type="OrthoDB" id="9802424at2"/>
<dbReference type="Proteomes" id="UP000322617">
    <property type="component" value="Chromosome"/>
</dbReference>
<feature type="short sequence motif" description="GXGXXG" evidence="4">
    <location>
        <begin position="11"/>
        <end position="16"/>
    </location>
</feature>
<dbReference type="Pfam" id="PF01734">
    <property type="entry name" value="Patatin"/>
    <property type="match status" value="1"/>
</dbReference>
<dbReference type="InterPro" id="IPR016035">
    <property type="entry name" value="Acyl_Trfase/lysoPLipase"/>
</dbReference>
<keyword evidence="1 4" id="KW-0378">Hydrolase</keyword>
<dbReference type="Gene3D" id="3.40.1090.10">
    <property type="entry name" value="Cytosolic phospholipase A2 catalytic domain"/>
    <property type="match status" value="1"/>
</dbReference>
<sequence length="283" mass="32508">MNRKTALVLEGGGMRGIFTAGVLDFFLEKNIEVDNLIGVSAGAALGASYTSKQYKRGFNAIADHINKREYASFYNLIKTGDFFEEQYAYHDIPEKYNPFDNETFKNSKTEFQAVVTNCETGEAEYPVVKDAIKEIDTLRASASLPFLSRFVKLNGKNYLDGGVSDPIPLDYSIKKGNTKNIVVLTRDKNYRKKQSRLGTISAIRYKKYPKFVELMKTRYSRYNATLDHIYDLEKKGEIFVIQPSVPLKLGRIEKNRDKLQKVYNIGYEEAKKNYEKLKKYLEK</sequence>
<dbReference type="InterPro" id="IPR050301">
    <property type="entry name" value="NTE"/>
</dbReference>
<evidence type="ECO:0000256" key="2">
    <source>
        <dbReference type="ARBA" id="ARBA00022963"/>
    </source>
</evidence>
<proteinExistence type="predicted"/>
<dbReference type="GO" id="GO:0016042">
    <property type="term" value="P:lipid catabolic process"/>
    <property type="evidence" value="ECO:0007669"/>
    <property type="project" value="UniProtKB-UniRule"/>
</dbReference>
<feature type="active site" description="Proton acceptor" evidence="4">
    <location>
        <position position="160"/>
    </location>
</feature>
<dbReference type="InterPro" id="IPR037483">
    <property type="entry name" value="YjjU-like"/>
</dbReference>
<gene>
    <name evidence="6" type="ORF">JCM16776_1500</name>
</gene>
<protein>
    <submittedName>
        <fullName evidence="6">Patatin</fullName>
    </submittedName>
</protein>